<reference evidence="1 2" key="1">
    <citation type="journal article" date="2019" name="Int. J. Syst. Evol. Microbiol.">
        <title>The Global Catalogue of Microorganisms (GCM) 10K type strain sequencing project: providing services to taxonomists for standard genome sequencing and annotation.</title>
        <authorList>
            <consortium name="The Broad Institute Genomics Platform"/>
            <consortium name="The Broad Institute Genome Sequencing Center for Infectious Disease"/>
            <person name="Wu L."/>
            <person name="Ma J."/>
        </authorList>
    </citation>
    <scope>NUCLEOTIDE SEQUENCE [LARGE SCALE GENOMIC DNA]</scope>
    <source>
        <strain evidence="1 2">CGMCC 1.12563</strain>
    </source>
</reference>
<accession>A0ABD6ASJ3</accession>
<gene>
    <name evidence="1" type="ORF">ACFSBT_05140</name>
</gene>
<evidence type="ECO:0000313" key="1">
    <source>
        <dbReference type="EMBL" id="MFD1512666.1"/>
    </source>
</evidence>
<organism evidence="1 2">
    <name type="scientific">Halomarina rubra</name>
    <dbReference type="NCBI Taxonomy" id="2071873"/>
    <lineage>
        <taxon>Archaea</taxon>
        <taxon>Methanobacteriati</taxon>
        <taxon>Methanobacteriota</taxon>
        <taxon>Stenosarchaea group</taxon>
        <taxon>Halobacteria</taxon>
        <taxon>Halobacteriales</taxon>
        <taxon>Natronomonadaceae</taxon>
        <taxon>Halomarina</taxon>
    </lineage>
</organism>
<dbReference type="Proteomes" id="UP001597187">
    <property type="component" value="Unassembled WGS sequence"/>
</dbReference>
<protein>
    <recommendedName>
        <fullName evidence="3">CopG family transcriptional regulator</fullName>
    </recommendedName>
</protein>
<proteinExistence type="predicted"/>
<dbReference type="AlphaFoldDB" id="A0ABD6ASJ3"/>
<dbReference type="EMBL" id="JBHUDC010000002">
    <property type="protein sequence ID" value="MFD1512666.1"/>
    <property type="molecule type" value="Genomic_DNA"/>
</dbReference>
<dbReference type="RefSeq" id="WP_250872634.1">
    <property type="nucleotide sequence ID" value="NZ_JALXFV010000002.1"/>
</dbReference>
<keyword evidence="2" id="KW-1185">Reference proteome</keyword>
<evidence type="ECO:0008006" key="3">
    <source>
        <dbReference type="Google" id="ProtNLM"/>
    </source>
</evidence>
<name>A0ABD6ASJ3_9EURY</name>
<sequence>MSKTETGLYIEQSIVDRADEIAHARSEPGDRVSRSQVLAEWVRLGMAADEELDDAPFGVAYGERSQRFVRQAVRDLIAREADDV</sequence>
<comment type="caution">
    <text evidence="1">The sequence shown here is derived from an EMBL/GenBank/DDBJ whole genome shotgun (WGS) entry which is preliminary data.</text>
</comment>
<evidence type="ECO:0000313" key="2">
    <source>
        <dbReference type="Proteomes" id="UP001597187"/>
    </source>
</evidence>